<protein>
    <submittedName>
        <fullName evidence="1">Uncharacterized protein</fullName>
    </submittedName>
</protein>
<proteinExistence type="predicted"/>
<evidence type="ECO:0000313" key="2">
    <source>
        <dbReference type="Proteomes" id="UP001642360"/>
    </source>
</evidence>
<comment type="caution">
    <text evidence="1">The sequence shown here is derived from an EMBL/GenBank/DDBJ whole genome shotgun (WGS) entry which is preliminary data.</text>
</comment>
<dbReference type="AlphaFoldDB" id="A0ABC8QTD4"/>
<dbReference type="Proteomes" id="UP001642360">
    <property type="component" value="Unassembled WGS sequence"/>
</dbReference>
<dbReference type="EMBL" id="CAUOFW020000714">
    <property type="protein sequence ID" value="CAK9135506.1"/>
    <property type="molecule type" value="Genomic_DNA"/>
</dbReference>
<organism evidence="1 2">
    <name type="scientific">Ilex paraguariensis</name>
    <name type="common">yerba mate</name>
    <dbReference type="NCBI Taxonomy" id="185542"/>
    <lineage>
        <taxon>Eukaryota</taxon>
        <taxon>Viridiplantae</taxon>
        <taxon>Streptophyta</taxon>
        <taxon>Embryophyta</taxon>
        <taxon>Tracheophyta</taxon>
        <taxon>Spermatophyta</taxon>
        <taxon>Magnoliopsida</taxon>
        <taxon>eudicotyledons</taxon>
        <taxon>Gunneridae</taxon>
        <taxon>Pentapetalae</taxon>
        <taxon>asterids</taxon>
        <taxon>campanulids</taxon>
        <taxon>Aquifoliales</taxon>
        <taxon>Aquifoliaceae</taxon>
        <taxon>Ilex</taxon>
    </lineage>
</organism>
<reference evidence="1 2" key="1">
    <citation type="submission" date="2024-02" db="EMBL/GenBank/DDBJ databases">
        <authorList>
            <person name="Vignale AGUSTIN F."/>
            <person name="Sosa J E."/>
            <person name="Modenutti C."/>
        </authorList>
    </citation>
    <scope>NUCLEOTIDE SEQUENCE [LARGE SCALE GENOMIC DNA]</scope>
</reference>
<keyword evidence="2" id="KW-1185">Reference proteome</keyword>
<sequence length="142" mass="16353">MHNFLDDIDNFQEQTLKIFLDMGFDSFMLVFPNAEQNEKDIAIYVEGGFEISTKGNFKKVLAKKDPEGFFKGLKGLSRDRRPKVFPASEPRRDGSPKLIFDFASPLKGWCRRFFFVSGRAWEFDKGDLFDIRVPLMSTVPGI</sequence>
<gene>
    <name evidence="1" type="ORF">ILEXP_LOCUS2458</name>
</gene>
<name>A0ABC8QTD4_9AQUA</name>
<accession>A0ABC8QTD4</accession>
<evidence type="ECO:0000313" key="1">
    <source>
        <dbReference type="EMBL" id="CAK9135506.1"/>
    </source>
</evidence>